<accession>A0A3N7HK01</accession>
<feature type="transmembrane region" description="Helical" evidence="1">
    <location>
        <begin position="44"/>
        <end position="70"/>
    </location>
</feature>
<proteinExistence type="predicted"/>
<dbReference type="EMBL" id="QUSW01000011">
    <property type="protein sequence ID" value="RQP21296.1"/>
    <property type="molecule type" value="Genomic_DNA"/>
</dbReference>
<organism evidence="2 3">
    <name type="scientific">Piscinibacter terrae</name>
    <dbReference type="NCBI Taxonomy" id="2496871"/>
    <lineage>
        <taxon>Bacteria</taxon>
        <taxon>Pseudomonadati</taxon>
        <taxon>Pseudomonadota</taxon>
        <taxon>Betaproteobacteria</taxon>
        <taxon>Burkholderiales</taxon>
        <taxon>Sphaerotilaceae</taxon>
        <taxon>Piscinibacter</taxon>
    </lineage>
</organism>
<sequence>MHRLRRSLFWAALNVAGIGLYIHFGMALWVQPGEEGLPGGPGDAFYWILTQVPIAAFFLLLNLGALVVILLRLRKTREPSTLYLWLAIAAVWLVAVAYDHHKAYRVISPEYSLSRGRHVA</sequence>
<evidence type="ECO:0000256" key="1">
    <source>
        <dbReference type="SAM" id="Phobius"/>
    </source>
</evidence>
<protein>
    <submittedName>
        <fullName evidence="2">Uncharacterized protein</fullName>
    </submittedName>
</protein>
<gene>
    <name evidence="2" type="ORF">DZC73_27735</name>
</gene>
<feature type="transmembrane region" description="Helical" evidence="1">
    <location>
        <begin position="82"/>
        <end position="98"/>
    </location>
</feature>
<dbReference type="Proteomes" id="UP000267464">
    <property type="component" value="Unassembled WGS sequence"/>
</dbReference>
<feature type="transmembrane region" description="Helical" evidence="1">
    <location>
        <begin position="7"/>
        <end position="24"/>
    </location>
</feature>
<keyword evidence="1" id="KW-0812">Transmembrane</keyword>
<reference evidence="2 3" key="2">
    <citation type="submission" date="2018-12" db="EMBL/GenBank/DDBJ databases">
        <title>Rhizobacter gummiphilus sp. nov., a rubber-degrading bacterium isolated from the soil of a botanical garden in Japan.</title>
        <authorList>
            <person name="Shunsuke S.S."/>
        </authorList>
    </citation>
    <scope>NUCLEOTIDE SEQUENCE [LARGE SCALE GENOMIC DNA]</scope>
    <source>
        <strain evidence="2 3">S-16</strain>
    </source>
</reference>
<keyword evidence="1" id="KW-1133">Transmembrane helix</keyword>
<keyword evidence="1" id="KW-0472">Membrane</keyword>
<reference evidence="2 3" key="1">
    <citation type="submission" date="2018-08" db="EMBL/GenBank/DDBJ databases">
        <authorList>
            <person name="Khan S.A."/>
            <person name="Jeon C.O."/>
            <person name="Chun B.H."/>
            <person name="Jeong S.E."/>
        </authorList>
    </citation>
    <scope>NUCLEOTIDE SEQUENCE [LARGE SCALE GENOMIC DNA]</scope>
    <source>
        <strain evidence="2 3">S-16</strain>
    </source>
</reference>
<keyword evidence="3" id="KW-1185">Reference proteome</keyword>
<evidence type="ECO:0000313" key="2">
    <source>
        <dbReference type="EMBL" id="RQP21296.1"/>
    </source>
</evidence>
<dbReference type="AlphaFoldDB" id="A0A3N7HK01"/>
<comment type="caution">
    <text evidence="2">The sequence shown here is derived from an EMBL/GenBank/DDBJ whole genome shotgun (WGS) entry which is preliminary data.</text>
</comment>
<evidence type="ECO:0000313" key="3">
    <source>
        <dbReference type="Proteomes" id="UP000267464"/>
    </source>
</evidence>
<name>A0A3N7HK01_9BURK</name>